<evidence type="ECO:0000256" key="1">
    <source>
        <dbReference type="SAM" id="MobiDB-lite"/>
    </source>
</evidence>
<reference evidence="2 3" key="1">
    <citation type="submission" date="2020-07" db="EMBL/GenBank/DDBJ databases">
        <title>Streptomyces isolated from Indian soil.</title>
        <authorList>
            <person name="Mandal S."/>
            <person name="Maiti P.K."/>
        </authorList>
    </citation>
    <scope>NUCLEOTIDE SEQUENCE [LARGE SCALE GENOMIC DNA]</scope>
    <source>
        <strain evidence="2 3">PSKA54</strain>
    </source>
</reference>
<dbReference type="EMBL" id="JACEQY010000004">
    <property type="protein sequence ID" value="MBA4861092.1"/>
    <property type="molecule type" value="Genomic_DNA"/>
</dbReference>
<sequence length="137" mass="12884">MGPPACPVPGTGLASAVAVAVAVGPTASSRCTGGSETEALDDGKAGDGEAEDGKAGGREPEDGAPVPLDVGPEAVPVGTALSSGGGESARPGLRRPSPGRLPARDSSAAGSVRPGLGEVARAYPYAGPAMGDPGAGG</sequence>
<dbReference type="AlphaFoldDB" id="A0A7W2HEP1"/>
<organism evidence="2 3">
    <name type="scientific">Streptomyces himalayensis subsp. aureolus</name>
    <dbReference type="NCBI Taxonomy" id="2758039"/>
    <lineage>
        <taxon>Bacteria</taxon>
        <taxon>Bacillati</taxon>
        <taxon>Actinomycetota</taxon>
        <taxon>Actinomycetes</taxon>
        <taxon>Kitasatosporales</taxon>
        <taxon>Streptomycetaceae</taxon>
        <taxon>Streptomyces</taxon>
        <taxon>Streptomyces himalayensis</taxon>
    </lineage>
</organism>
<protein>
    <submittedName>
        <fullName evidence="2">Uncharacterized protein</fullName>
    </submittedName>
</protein>
<accession>A0A7W2HEP1</accession>
<dbReference type="Proteomes" id="UP000586976">
    <property type="component" value="Unassembled WGS sequence"/>
</dbReference>
<feature type="compositionally biased region" description="Low complexity" evidence="1">
    <location>
        <begin position="88"/>
        <end position="101"/>
    </location>
</feature>
<dbReference type="RefSeq" id="WP_181863134.1">
    <property type="nucleotide sequence ID" value="NZ_JACEQY010000004.1"/>
</dbReference>
<keyword evidence="3" id="KW-1185">Reference proteome</keyword>
<gene>
    <name evidence="2" type="ORF">H1V43_06785</name>
</gene>
<feature type="region of interest" description="Disordered" evidence="1">
    <location>
        <begin position="25"/>
        <end position="117"/>
    </location>
</feature>
<feature type="compositionally biased region" description="Basic and acidic residues" evidence="1">
    <location>
        <begin position="41"/>
        <end position="61"/>
    </location>
</feature>
<feature type="compositionally biased region" description="Polar residues" evidence="1">
    <location>
        <begin position="26"/>
        <end position="35"/>
    </location>
</feature>
<name>A0A7W2HEP1_9ACTN</name>
<evidence type="ECO:0000313" key="2">
    <source>
        <dbReference type="EMBL" id="MBA4861092.1"/>
    </source>
</evidence>
<comment type="caution">
    <text evidence="2">The sequence shown here is derived from an EMBL/GenBank/DDBJ whole genome shotgun (WGS) entry which is preliminary data.</text>
</comment>
<proteinExistence type="predicted"/>
<evidence type="ECO:0000313" key="3">
    <source>
        <dbReference type="Proteomes" id="UP000586976"/>
    </source>
</evidence>